<organism evidence="3 4">
    <name type="scientific">Nyssa sinensis</name>
    <dbReference type="NCBI Taxonomy" id="561372"/>
    <lineage>
        <taxon>Eukaryota</taxon>
        <taxon>Viridiplantae</taxon>
        <taxon>Streptophyta</taxon>
        <taxon>Embryophyta</taxon>
        <taxon>Tracheophyta</taxon>
        <taxon>Spermatophyta</taxon>
        <taxon>Magnoliopsida</taxon>
        <taxon>eudicotyledons</taxon>
        <taxon>Gunneridae</taxon>
        <taxon>Pentapetalae</taxon>
        <taxon>asterids</taxon>
        <taxon>Cornales</taxon>
        <taxon>Nyssaceae</taxon>
        <taxon>Nyssa</taxon>
    </lineage>
</organism>
<feature type="region of interest" description="Disordered" evidence="1">
    <location>
        <begin position="201"/>
        <end position="231"/>
    </location>
</feature>
<dbReference type="PANTHER" id="PTHR10663">
    <property type="entry name" value="GUANYL-NUCLEOTIDE EXCHANGE FACTOR"/>
    <property type="match status" value="1"/>
</dbReference>
<sequence>MFPSMFTLKLDRTVALKQSQTHVAMFRVWVATGQGTVTLFITTVFIFVLVFIYIVIWESKGTDSRAYLDHDIFAIMSGPTIVAIFVVFDHAEYEEIYQTCINGFLAVTKISAGHHLEDVLDNLMVSLCKFTTLLNPSSVEEPVLAFGDDTKARMATITVFTIANRYGDFIRTGWRNILDCILKLHKLGLLPTCVASNTANDSELSSGTGHGKPLTNSLSSTQGQQHQGLKG</sequence>
<evidence type="ECO:0000256" key="2">
    <source>
        <dbReference type="SAM" id="Phobius"/>
    </source>
</evidence>
<feature type="transmembrane region" description="Helical" evidence="2">
    <location>
        <begin position="37"/>
        <end position="56"/>
    </location>
</feature>
<keyword evidence="4" id="KW-1185">Reference proteome</keyword>
<keyword evidence="2" id="KW-0472">Membrane</keyword>
<evidence type="ECO:0000256" key="1">
    <source>
        <dbReference type="SAM" id="MobiDB-lite"/>
    </source>
</evidence>
<evidence type="ECO:0000313" key="3">
    <source>
        <dbReference type="EMBL" id="KAA8540180.1"/>
    </source>
</evidence>
<gene>
    <name evidence="3" type="ORF">F0562_024257</name>
</gene>
<feature type="compositionally biased region" description="Polar residues" evidence="1">
    <location>
        <begin position="214"/>
        <end position="231"/>
    </location>
</feature>
<dbReference type="EMBL" id="CM018036">
    <property type="protein sequence ID" value="KAA8540180.1"/>
    <property type="molecule type" value="Genomic_DNA"/>
</dbReference>
<dbReference type="PANTHER" id="PTHR10663:SF388">
    <property type="entry name" value="GOLGI-SPECIFIC BREFELDIN A-RESISTANCE GUANINE NUCLEOTIDE EXCHANGE FACTOR 1"/>
    <property type="match status" value="1"/>
</dbReference>
<reference evidence="3 4" key="1">
    <citation type="submission" date="2019-09" db="EMBL/GenBank/DDBJ databases">
        <title>A chromosome-level genome assembly of the Chinese tupelo Nyssa sinensis.</title>
        <authorList>
            <person name="Yang X."/>
            <person name="Kang M."/>
            <person name="Yang Y."/>
            <person name="Xiong H."/>
            <person name="Wang M."/>
            <person name="Zhang Z."/>
            <person name="Wang Z."/>
            <person name="Wu H."/>
            <person name="Ma T."/>
            <person name="Liu J."/>
            <person name="Xi Z."/>
        </authorList>
    </citation>
    <scope>NUCLEOTIDE SEQUENCE [LARGE SCALE GENOMIC DNA]</scope>
    <source>
        <strain evidence="3">J267</strain>
        <tissue evidence="3">Leaf</tissue>
    </source>
</reference>
<protein>
    <recommendedName>
        <fullName evidence="5">Mon2/Sec7/BIG1-like HDS domain-containing protein</fullName>
    </recommendedName>
</protein>
<dbReference type="Proteomes" id="UP000325577">
    <property type="component" value="Linkage Group LG13"/>
</dbReference>
<accession>A0A5J5BCT7</accession>
<name>A0A5J5BCT7_9ASTE</name>
<dbReference type="OrthoDB" id="430364at2759"/>
<evidence type="ECO:0000313" key="4">
    <source>
        <dbReference type="Proteomes" id="UP000325577"/>
    </source>
</evidence>
<proteinExistence type="predicted"/>
<evidence type="ECO:0008006" key="5">
    <source>
        <dbReference type="Google" id="ProtNLM"/>
    </source>
</evidence>
<dbReference type="AlphaFoldDB" id="A0A5J5BCT7"/>
<keyword evidence="2" id="KW-1133">Transmembrane helix</keyword>
<feature type="transmembrane region" description="Helical" evidence="2">
    <location>
        <begin position="68"/>
        <end position="88"/>
    </location>
</feature>
<keyword evidence="2" id="KW-0812">Transmembrane</keyword>